<dbReference type="AlphaFoldDB" id="A0A9J6B092"/>
<gene>
    <name evidence="2" type="ORF">H5410_001830</name>
</gene>
<organism evidence="2 3">
    <name type="scientific">Solanum commersonii</name>
    <name type="common">Commerson's wild potato</name>
    <name type="synonym">Commerson's nightshade</name>
    <dbReference type="NCBI Taxonomy" id="4109"/>
    <lineage>
        <taxon>Eukaryota</taxon>
        <taxon>Viridiplantae</taxon>
        <taxon>Streptophyta</taxon>
        <taxon>Embryophyta</taxon>
        <taxon>Tracheophyta</taxon>
        <taxon>Spermatophyta</taxon>
        <taxon>Magnoliopsida</taxon>
        <taxon>eudicotyledons</taxon>
        <taxon>Gunneridae</taxon>
        <taxon>Pentapetalae</taxon>
        <taxon>asterids</taxon>
        <taxon>lamiids</taxon>
        <taxon>Solanales</taxon>
        <taxon>Solanaceae</taxon>
        <taxon>Solanoideae</taxon>
        <taxon>Solaneae</taxon>
        <taxon>Solanum</taxon>
    </lineage>
</organism>
<dbReference type="Proteomes" id="UP000824120">
    <property type="component" value="Chromosome 1"/>
</dbReference>
<name>A0A9J6B092_SOLCO</name>
<keyword evidence="3" id="KW-1185">Reference proteome</keyword>
<evidence type="ECO:0000313" key="2">
    <source>
        <dbReference type="EMBL" id="KAG5630113.1"/>
    </source>
</evidence>
<comment type="caution">
    <text evidence="2">The sequence shown here is derived from an EMBL/GenBank/DDBJ whole genome shotgun (WGS) entry which is preliminary data.</text>
</comment>
<dbReference type="EMBL" id="JACXVP010000001">
    <property type="protein sequence ID" value="KAG5630113.1"/>
    <property type="molecule type" value="Genomic_DNA"/>
</dbReference>
<evidence type="ECO:0000313" key="3">
    <source>
        <dbReference type="Proteomes" id="UP000824120"/>
    </source>
</evidence>
<keyword evidence="1" id="KW-1133">Transmembrane helix</keyword>
<accession>A0A9J6B092</accession>
<sequence>MMIFGHSNQLDNFFIRWVDVVMDVEESEALSSDLLHDFNRYIFKTFLSSSTSHVLQSSASQPRQSSASLRFQNFIFFLPSSAFMTSAILCFTTLAVLCFMTSACTFSELFLLFFFILPSSDSRPQQQSRMQKFSSFRVVAMAMDFVYYQV</sequence>
<proteinExistence type="predicted"/>
<evidence type="ECO:0000256" key="1">
    <source>
        <dbReference type="SAM" id="Phobius"/>
    </source>
</evidence>
<protein>
    <submittedName>
        <fullName evidence="2">Uncharacterized protein</fullName>
    </submittedName>
</protein>
<feature type="transmembrane region" description="Helical" evidence="1">
    <location>
        <begin position="94"/>
        <end position="117"/>
    </location>
</feature>
<keyword evidence="1" id="KW-0812">Transmembrane</keyword>
<reference evidence="2 3" key="1">
    <citation type="submission" date="2020-09" db="EMBL/GenBank/DDBJ databases">
        <title>De no assembly of potato wild relative species, Solanum commersonii.</title>
        <authorList>
            <person name="Cho K."/>
        </authorList>
    </citation>
    <scope>NUCLEOTIDE SEQUENCE [LARGE SCALE GENOMIC DNA]</scope>
    <source>
        <strain evidence="2">LZ3.2</strain>
        <tissue evidence="2">Leaf</tissue>
    </source>
</reference>
<feature type="transmembrane region" description="Helical" evidence="1">
    <location>
        <begin position="71"/>
        <end position="88"/>
    </location>
</feature>
<keyword evidence="1" id="KW-0472">Membrane</keyword>